<evidence type="ECO:0000256" key="5">
    <source>
        <dbReference type="ARBA" id="ARBA00023242"/>
    </source>
</evidence>
<evidence type="ECO:0000313" key="8">
    <source>
        <dbReference type="Proteomes" id="UP000269793"/>
    </source>
</evidence>
<dbReference type="GO" id="GO:0016075">
    <property type="term" value="P:rRNA catabolic process"/>
    <property type="evidence" value="ECO:0007669"/>
    <property type="project" value="TreeGrafter"/>
</dbReference>
<dbReference type="PANTHER" id="PTHR11953:SF1">
    <property type="entry name" value="EXOSOME COMPLEX COMPONENT RRP46"/>
    <property type="match status" value="1"/>
</dbReference>
<keyword evidence="8" id="KW-1185">Reference proteome</keyword>
<evidence type="ECO:0000259" key="6">
    <source>
        <dbReference type="Pfam" id="PF01138"/>
    </source>
</evidence>
<dbReference type="GO" id="GO:0006364">
    <property type="term" value="P:rRNA processing"/>
    <property type="evidence" value="ECO:0007669"/>
    <property type="project" value="UniProtKB-KW"/>
</dbReference>
<gene>
    <name evidence="7" type="primary">rrp46</name>
    <name evidence="7" type="ORF">DNF11_3354</name>
</gene>
<dbReference type="PANTHER" id="PTHR11953">
    <property type="entry name" value="EXOSOME COMPLEX COMPONENT"/>
    <property type="match status" value="1"/>
</dbReference>
<dbReference type="EMBL" id="CP033153">
    <property type="protein sequence ID" value="AYO44304.1"/>
    <property type="molecule type" value="Genomic_DNA"/>
</dbReference>
<evidence type="ECO:0000256" key="2">
    <source>
        <dbReference type="ARBA" id="ARBA00006678"/>
    </source>
</evidence>
<dbReference type="Gene3D" id="3.30.230.70">
    <property type="entry name" value="GHMP Kinase, N-terminal domain"/>
    <property type="match status" value="1"/>
</dbReference>
<evidence type="ECO:0000313" key="7">
    <source>
        <dbReference type="EMBL" id="AYO44304.1"/>
    </source>
</evidence>
<evidence type="ECO:0000256" key="1">
    <source>
        <dbReference type="ARBA" id="ARBA00004123"/>
    </source>
</evidence>
<dbReference type="GO" id="GO:0071028">
    <property type="term" value="P:nuclear mRNA surveillance"/>
    <property type="evidence" value="ECO:0007669"/>
    <property type="project" value="TreeGrafter"/>
</dbReference>
<keyword evidence="5" id="KW-0539">Nucleus</keyword>
<keyword evidence="4" id="KW-0271">Exosome</keyword>
<sequence>MSRNGSSVNDQPRIQLGWLSRSDGSSKFAYGTQTSAASVTGPIEVRIRDELTDRATFQVIISPLEGYPGIASKALSAELRDLFQSVILLHHHPRALIQLSIQSISTPSSTSLTIPISLEGSRHETTDESKYRTPQLLGPDRPFHASEVATSINASMLALLDANIPIRSTVIATSCAFLDPKDVDDQRNMDSYMADDDLPCLVIYPSPREENAAYSSLVAAFSFTGHDPTEPSKSQVHGQLVFLSSIGQMTAHQRSLAINATKTASISILDHVRTVLIERFE</sequence>
<comment type="similarity">
    <text evidence="2">Belongs to the RNase PH family.</text>
</comment>
<dbReference type="Proteomes" id="UP000269793">
    <property type="component" value="Chromosome VI"/>
</dbReference>
<keyword evidence="3" id="KW-0698">rRNA processing</keyword>
<dbReference type="InterPro" id="IPR001247">
    <property type="entry name" value="ExoRNase_PH_dom1"/>
</dbReference>
<dbReference type="GO" id="GO:0034475">
    <property type="term" value="P:U4 snRNA 3'-end processing"/>
    <property type="evidence" value="ECO:0007669"/>
    <property type="project" value="TreeGrafter"/>
</dbReference>
<dbReference type="GO" id="GO:0005730">
    <property type="term" value="C:nucleolus"/>
    <property type="evidence" value="ECO:0007669"/>
    <property type="project" value="TreeGrafter"/>
</dbReference>
<dbReference type="SUPFAM" id="SSF54211">
    <property type="entry name" value="Ribosomal protein S5 domain 2-like"/>
    <property type="match status" value="1"/>
</dbReference>
<dbReference type="VEuPathDB" id="FungiDB:DNF11_3354"/>
<dbReference type="STRING" id="425264.A0A3G2S885"/>
<dbReference type="GO" id="GO:0003723">
    <property type="term" value="F:RNA binding"/>
    <property type="evidence" value="ECO:0007669"/>
    <property type="project" value="TreeGrafter"/>
</dbReference>
<comment type="subcellular location">
    <subcellularLocation>
        <location evidence="1">Nucleus</location>
    </subcellularLocation>
</comment>
<dbReference type="GO" id="GO:0071051">
    <property type="term" value="P:poly(A)-dependent snoRNA 3'-end processing"/>
    <property type="evidence" value="ECO:0007669"/>
    <property type="project" value="TreeGrafter"/>
</dbReference>
<evidence type="ECO:0000256" key="4">
    <source>
        <dbReference type="ARBA" id="ARBA00022835"/>
    </source>
</evidence>
<feature type="domain" description="Exoribonuclease phosphorolytic" evidence="6">
    <location>
        <begin position="13"/>
        <end position="165"/>
    </location>
</feature>
<dbReference type="OrthoDB" id="27298at2759"/>
<dbReference type="Pfam" id="PF01138">
    <property type="entry name" value="RNase_PH"/>
    <property type="match status" value="1"/>
</dbReference>
<organism evidence="7 8">
    <name type="scientific">Malassezia restricta (strain ATCC 96810 / NBRC 103918 / CBS 7877)</name>
    <name type="common">Seborrheic dermatitis infection agent</name>
    <dbReference type="NCBI Taxonomy" id="425264"/>
    <lineage>
        <taxon>Eukaryota</taxon>
        <taxon>Fungi</taxon>
        <taxon>Dikarya</taxon>
        <taxon>Basidiomycota</taxon>
        <taxon>Ustilaginomycotina</taxon>
        <taxon>Malasseziomycetes</taxon>
        <taxon>Malasseziales</taxon>
        <taxon>Malasseziaceae</taxon>
        <taxon>Malassezia</taxon>
    </lineage>
</organism>
<reference evidence="7 8" key="1">
    <citation type="submission" date="2018-10" db="EMBL/GenBank/DDBJ databases">
        <title>Complete genome sequence of Malassezia restricta CBS 7877.</title>
        <authorList>
            <person name="Morand S.C."/>
            <person name="Bertignac M."/>
            <person name="Iltis A."/>
            <person name="Kolder I."/>
            <person name="Pirovano W."/>
            <person name="Jourdain R."/>
            <person name="Clavaud C."/>
        </authorList>
    </citation>
    <scope>NUCLEOTIDE SEQUENCE [LARGE SCALE GENOMIC DNA]</scope>
    <source>
        <strain evidence="7 8">CBS 7877</strain>
    </source>
</reference>
<proteinExistence type="inferred from homology"/>
<protein>
    <submittedName>
        <fullName evidence="7">Exosome complex component rrp46</fullName>
    </submittedName>
</protein>
<dbReference type="InterPro" id="IPR020568">
    <property type="entry name" value="Ribosomal_Su5_D2-typ_SF"/>
</dbReference>
<accession>A0A3G2S885</accession>
<dbReference type="GO" id="GO:0000177">
    <property type="term" value="C:cytoplasmic exosome (RNase complex)"/>
    <property type="evidence" value="ECO:0007669"/>
    <property type="project" value="TreeGrafter"/>
</dbReference>
<dbReference type="InterPro" id="IPR027408">
    <property type="entry name" value="PNPase/RNase_PH_dom_sf"/>
</dbReference>
<evidence type="ECO:0000256" key="3">
    <source>
        <dbReference type="ARBA" id="ARBA00022552"/>
    </source>
</evidence>
<dbReference type="GO" id="GO:0000176">
    <property type="term" value="C:nuclear exosome (RNase complex)"/>
    <property type="evidence" value="ECO:0007669"/>
    <property type="project" value="TreeGrafter"/>
</dbReference>
<dbReference type="AlphaFoldDB" id="A0A3G2S885"/>
<dbReference type="InterPro" id="IPR050080">
    <property type="entry name" value="RNase_PH"/>
</dbReference>
<name>A0A3G2S885_MALR7</name>